<dbReference type="Proteomes" id="UP000469125">
    <property type="component" value="Unassembled WGS sequence"/>
</dbReference>
<evidence type="ECO:0000313" key="2">
    <source>
        <dbReference type="Proteomes" id="UP000469125"/>
    </source>
</evidence>
<accession>A0A6N8FGN9</accession>
<name>A0A6N8FGN9_9BACI</name>
<dbReference type="AlphaFoldDB" id="A0A6N8FGN9"/>
<reference evidence="1 2" key="1">
    <citation type="submission" date="2019-11" db="EMBL/GenBank/DDBJ databases">
        <authorList>
            <person name="Li X."/>
        </authorList>
    </citation>
    <scope>NUCLEOTIDE SEQUENCE [LARGE SCALE GENOMIC DNA]</scope>
    <source>
        <strain evidence="1 2">L9</strain>
    </source>
</reference>
<keyword evidence="2" id="KW-1185">Reference proteome</keyword>
<organism evidence="1 2">
    <name type="scientific">Ornithinibacillus caprae</name>
    <dbReference type="NCBI Taxonomy" id="2678566"/>
    <lineage>
        <taxon>Bacteria</taxon>
        <taxon>Bacillati</taxon>
        <taxon>Bacillota</taxon>
        <taxon>Bacilli</taxon>
        <taxon>Bacillales</taxon>
        <taxon>Bacillaceae</taxon>
        <taxon>Ornithinibacillus</taxon>
    </lineage>
</organism>
<dbReference type="RefSeq" id="WP_155667121.1">
    <property type="nucleotide sequence ID" value="NZ_WOCA01000002.1"/>
</dbReference>
<evidence type="ECO:0000313" key="1">
    <source>
        <dbReference type="EMBL" id="MUK87434.1"/>
    </source>
</evidence>
<dbReference type="EMBL" id="WOCA01000002">
    <property type="protein sequence ID" value="MUK87434.1"/>
    <property type="molecule type" value="Genomic_DNA"/>
</dbReference>
<comment type="caution">
    <text evidence="1">The sequence shown here is derived from an EMBL/GenBank/DDBJ whole genome shotgun (WGS) entry which is preliminary data.</text>
</comment>
<protein>
    <submittedName>
        <fullName evidence="1">Uncharacterized protein</fullName>
    </submittedName>
</protein>
<sequence length="57" mass="6450">MKTHIGISDKEDKLITNQTHFLPIGRIKRVQYLPEDLLVDKQKSVIKGVLFGGFLLG</sequence>
<gene>
    <name evidence="1" type="ORF">GMD78_03340</name>
</gene>
<proteinExistence type="predicted"/>